<dbReference type="OrthoDB" id="693469at2759"/>
<dbReference type="AlphaFoldDB" id="A0A2K2CZT7"/>
<name>A0A2K2CZT7_BRADI</name>
<dbReference type="FunCoup" id="A0A2K2CZT7">
    <property type="interactions" value="10"/>
</dbReference>
<reference evidence="1" key="2">
    <citation type="submission" date="2017-06" db="EMBL/GenBank/DDBJ databases">
        <title>WGS assembly of Brachypodium distachyon.</title>
        <authorList>
            <consortium name="The International Brachypodium Initiative"/>
            <person name="Lucas S."/>
            <person name="Harmon-Smith M."/>
            <person name="Lail K."/>
            <person name="Tice H."/>
            <person name="Grimwood J."/>
            <person name="Bruce D."/>
            <person name="Barry K."/>
            <person name="Shu S."/>
            <person name="Lindquist E."/>
            <person name="Wang M."/>
            <person name="Pitluck S."/>
            <person name="Vogel J.P."/>
            <person name="Garvin D.F."/>
            <person name="Mockler T.C."/>
            <person name="Schmutz J."/>
            <person name="Rokhsar D."/>
            <person name="Bevan M.W."/>
        </authorList>
    </citation>
    <scope>NUCLEOTIDE SEQUENCE</scope>
    <source>
        <strain evidence="1">Bd21</strain>
    </source>
</reference>
<reference evidence="2" key="3">
    <citation type="submission" date="2018-08" db="UniProtKB">
        <authorList>
            <consortium name="EnsemblPlants"/>
        </authorList>
    </citation>
    <scope>IDENTIFICATION</scope>
    <source>
        <strain evidence="2">cv. Bd21</strain>
    </source>
</reference>
<protein>
    <recommendedName>
        <fullName evidence="4">Aminotransferase-like plant mobile domain-containing protein</fullName>
    </recommendedName>
</protein>
<organism evidence="1">
    <name type="scientific">Brachypodium distachyon</name>
    <name type="common">Purple false brome</name>
    <name type="synonym">Trachynia distachya</name>
    <dbReference type="NCBI Taxonomy" id="15368"/>
    <lineage>
        <taxon>Eukaryota</taxon>
        <taxon>Viridiplantae</taxon>
        <taxon>Streptophyta</taxon>
        <taxon>Embryophyta</taxon>
        <taxon>Tracheophyta</taxon>
        <taxon>Spermatophyta</taxon>
        <taxon>Magnoliopsida</taxon>
        <taxon>Liliopsida</taxon>
        <taxon>Poales</taxon>
        <taxon>Poaceae</taxon>
        <taxon>BOP clade</taxon>
        <taxon>Pooideae</taxon>
        <taxon>Stipodae</taxon>
        <taxon>Brachypodieae</taxon>
        <taxon>Brachypodium</taxon>
    </lineage>
</organism>
<dbReference type="PANTHER" id="PTHR34835:SF63">
    <property type="entry name" value="AMINOTRANSFERASE-LIKE PLANT MOBILE DOMAIN-CONTAINING PROTEIN"/>
    <property type="match status" value="1"/>
</dbReference>
<evidence type="ECO:0000313" key="3">
    <source>
        <dbReference type="Proteomes" id="UP000008810"/>
    </source>
</evidence>
<dbReference type="EMBL" id="CM000882">
    <property type="protein sequence ID" value="PNT67537.1"/>
    <property type="molecule type" value="Genomic_DNA"/>
</dbReference>
<dbReference type="EnsemblPlants" id="PNT67537">
    <property type="protein sequence ID" value="PNT67537"/>
    <property type="gene ID" value="BRADI_3g28681v3"/>
</dbReference>
<reference evidence="1 2" key="1">
    <citation type="journal article" date="2010" name="Nature">
        <title>Genome sequencing and analysis of the model grass Brachypodium distachyon.</title>
        <authorList>
            <consortium name="International Brachypodium Initiative"/>
        </authorList>
    </citation>
    <scope>NUCLEOTIDE SEQUENCE [LARGE SCALE GENOMIC DNA]</scope>
    <source>
        <strain evidence="1 2">Bd21</strain>
    </source>
</reference>
<evidence type="ECO:0008006" key="4">
    <source>
        <dbReference type="Google" id="ProtNLM"/>
    </source>
</evidence>
<dbReference type="Gramene" id="PNT67537">
    <property type="protein sequence ID" value="PNT67537"/>
    <property type="gene ID" value="BRADI_3g28681v3"/>
</dbReference>
<keyword evidence="3" id="KW-1185">Reference proteome</keyword>
<dbReference type="InParanoid" id="A0A2K2CZT7"/>
<evidence type="ECO:0000313" key="1">
    <source>
        <dbReference type="EMBL" id="PNT67537.1"/>
    </source>
</evidence>
<dbReference type="Proteomes" id="UP000008810">
    <property type="component" value="Chromosome 3"/>
</dbReference>
<dbReference type="PANTHER" id="PTHR34835">
    <property type="entry name" value="OS07G0283600 PROTEIN-RELATED"/>
    <property type="match status" value="1"/>
</dbReference>
<sequence>MGFQGMKQIHMLPKINLRFSAWLMQKLDADSMRVVVSDKSSIELTEESVKLVFDLPMGSKIVSQGPAQGLALASEVMAFYGEVTNSHGQKGIHSLKAAEAYLLRPLTEELTELEIGHFQIAFAIFLVGHILAPTCKHDYVCLDFLESLVVPSQIGVFNWCRYVLKHIALAARKLQADLAKGISSINVGGCHLYLQVYYIDQLDLGLLNKPTGVYPRIPLYDYESVWKIIEHLRIDQTGEPMLSVYMAATEVCPQEKNLQAVGNEAGFNVARLDTEFGNTPRRTTLPLSLQRCQNSDVTPIRIPPFASPLECGPTQFSSFLKSRYPQHSGTKMPILLREHQARLVLHTNEF</sequence>
<evidence type="ECO:0000313" key="2">
    <source>
        <dbReference type="EnsemblPlants" id="PNT67537"/>
    </source>
</evidence>
<proteinExistence type="predicted"/>
<accession>A0A2K2CZT7</accession>
<gene>
    <name evidence="1" type="ORF">BRADI_3g28681v3</name>
</gene>